<accession>A0A1H7LII0</accession>
<organism evidence="7 8">
    <name type="scientific">Colwellia chukchiensis</name>
    <dbReference type="NCBI Taxonomy" id="641665"/>
    <lineage>
        <taxon>Bacteria</taxon>
        <taxon>Pseudomonadati</taxon>
        <taxon>Pseudomonadota</taxon>
        <taxon>Gammaproteobacteria</taxon>
        <taxon>Alteromonadales</taxon>
        <taxon>Colwelliaceae</taxon>
        <taxon>Colwellia</taxon>
    </lineage>
</organism>
<comment type="catalytic activity">
    <reaction evidence="3">
        <text>2 GTP = 3',3'-c-di-GMP + 2 diphosphate</text>
        <dbReference type="Rhea" id="RHEA:24898"/>
        <dbReference type="ChEBI" id="CHEBI:33019"/>
        <dbReference type="ChEBI" id="CHEBI:37565"/>
        <dbReference type="ChEBI" id="CHEBI:58805"/>
        <dbReference type="EC" id="2.7.7.65"/>
    </reaction>
</comment>
<feature type="coiled-coil region" evidence="4">
    <location>
        <begin position="523"/>
        <end position="564"/>
    </location>
</feature>
<dbReference type="CDD" id="cd12914">
    <property type="entry name" value="PDC1_DGC_like"/>
    <property type="match status" value="1"/>
</dbReference>
<feature type="transmembrane region" description="Helical" evidence="5">
    <location>
        <begin position="148"/>
        <end position="171"/>
    </location>
</feature>
<evidence type="ECO:0000313" key="8">
    <source>
        <dbReference type="Proteomes" id="UP000199297"/>
    </source>
</evidence>
<dbReference type="PROSITE" id="PS50887">
    <property type="entry name" value="GGDEF"/>
    <property type="match status" value="1"/>
</dbReference>
<dbReference type="STRING" id="641665.GCA_002104455_02832"/>
<keyword evidence="5" id="KW-0812">Transmembrane</keyword>
<dbReference type="InterPro" id="IPR000160">
    <property type="entry name" value="GGDEF_dom"/>
</dbReference>
<evidence type="ECO:0000256" key="1">
    <source>
        <dbReference type="ARBA" id="ARBA00001946"/>
    </source>
</evidence>
<evidence type="ECO:0000256" key="3">
    <source>
        <dbReference type="ARBA" id="ARBA00034247"/>
    </source>
</evidence>
<dbReference type="OrthoDB" id="9803824at2"/>
<evidence type="ECO:0000256" key="2">
    <source>
        <dbReference type="ARBA" id="ARBA00012528"/>
    </source>
</evidence>
<feature type="domain" description="GGDEF" evidence="6">
    <location>
        <begin position="592"/>
        <end position="728"/>
    </location>
</feature>
<dbReference type="PANTHER" id="PTHR45138">
    <property type="entry name" value="REGULATORY COMPONENTS OF SENSORY TRANSDUCTION SYSTEM"/>
    <property type="match status" value="1"/>
</dbReference>
<dbReference type="GO" id="GO:0052621">
    <property type="term" value="F:diguanylate cyclase activity"/>
    <property type="evidence" value="ECO:0007669"/>
    <property type="project" value="UniProtKB-EC"/>
</dbReference>
<proteinExistence type="predicted"/>
<dbReference type="InterPro" id="IPR029787">
    <property type="entry name" value="Nucleotide_cyclase"/>
</dbReference>
<reference evidence="8" key="1">
    <citation type="submission" date="2016-10" db="EMBL/GenBank/DDBJ databases">
        <authorList>
            <person name="Varghese N."/>
            <person name="Submissions S."/>
        </authorList>
    </citation>
    <scope>NUCLEOTIDE SEQUENCE [LARGE SCALE GENOMIC DNA]</scope>
    <source>
        <strain evidence="8">CGMCC 1.9127</strain>
    </source>
</reference>
<keyword evidence="5" id="KW-0472">Membrane</keyword>
<dbReference type="InterPro" id="IPR050469">
    <property type="entry name" value="Diguanylate_Cyclase"/>
</dbReference>
<dbReference type="Gene3D" id="3.30.450.20">
    <property type="entry name" value="PAS domain"/>
    <property type="match status" value="1"/>
</dbReference>
<dbReference type="EMBL" id="FOBI01000004">
    <property type="protein sequence ID" value="SEK98792.1"/>
    <property type="molecule type" value="Genomic_DNA"/>
</dbReference>
<evidence type="ECO:0000256" key="5">
    <source>
        <dbReference type="SAM" id="Phobius"/>
    </source>
</evidence>
<feature type="transmembrane region" description="Helical" evidence="5">
    <location>
        <begin position="463"/>
        <end position="481"/>
    </location>
</feature>
<dbReference type="NCBIfam" id="TIGR00254">
    <property type="entry name" value="GGDEF"/>
    <property type="match status" value="1"/>
</dbReference>
<gene>
    <name evidence="7" type="ORF">SAMN05216262_104174</name>
</gene>
<dbReference type="InterPro" id="IPR043128">
    <property type="entry name" value="Rev_trsase/Diguanyl_cyclase"/>
</dbReference>
<evidence type="ECO:0000256" key="4">
    <source>
        <dbReference type="SAM" id="Coils"/>
    </source>
</evidence>
<dbReference type="Pfam" id="PF00990">
    <property type="entry name" value="GGDEF"/>
    <property type="match status" value="1"/>
</dbReference>
<dbReference type="RefSeq" id="WP_085284364.1">
    <property type="nucleotide sequence ID" value="NZ_FOBI01000004.1"/>
</dbReference>
<dbReference type="PANTHER" id="PTHR45138:SF9">
    <property type="entry name" value="DIGUANYLATE CYCLASE DGCM-RELATED"/>
    <property type="match status" value="1"/>
</dbReference>
<evidence type="ECO:0000313" key="7">
    <source>
        <dbReference type="EMBL" id="SEK98792.1"/>
    </source>
</evidence>
<feature type="transmembrane region" description="Helical" evidence="5">
    <location>
        <begin position="74"/>
        <end position="98"/>
    </location>
</feature>
<feature type="transmembrane region" description="Helical" evidence="5">
    <location>
        <begin position="191"/>
        <end position="211"/>
    </location>
</feature>
<dbReference type="AlphaFoldDB" id="A0A1H7LII0"/>
<name>A0A1H7LII0_9GAMM</name>
<dbReference type="Gene3D" id="3.30.70.270">
    <property type="match status" value="1"/>
</dbReference>
<evidence type="ECO:0000259" key="6">
    <source>
        <dbReference type="PROSITE" id="PS50887"/>
    </source>
</evidence>
<feature type="transmembrane region" description="Helical" evidence="5">
    <location>
        <begin position="49"/>
        <end position="67"/>
    </location>
</feature>
<keyword evidence="5" id="KW-1133">Transmembrane helix</keyword>
<keyword evidence="4" id="KW-0175">Coiled coil</keyword>
<dbReference type="CDD" id="cd01949">
    <property type="entry name" value="GGDEF"/>
    <property type="match status" value="1"/>
</dbReference>
<dbReference type="Proteomes" id="UP000199297">
    <property type="component" value="Unassembled WGS sequence"/>
</dbReference>
<sequence>MASVPQNSANNLNTDIKVISTAKNRALVLALMLGLFGAILNTFPIELAYNISLLIGNLSFIIAAAYLRPALTLLCALICVAPLLVIWGHPFGFLTFGLEAIFVSYLRGRGWYLPTADFLYWLVIGMPITALLIWLNNPETQGIFVFSLLKQAINAIFYTSLAVITLFFISTKLNLRIRSQQPRLVKNLKQYLHYILWIMSAFFVVTVFLFLSRSLNQVQEQQFADKLDISSQYLASIIDNYVDEHKSAIAQLANRLSYLDAAQYHDALSQVHQLYPGFLTMLIANKEANIVSASPRSLIDRLPQSALSIADRPYFIQAFYHQSLYTSGVFLGRGFGADPIIAISAPIYESMNDKPIGIVEGSLNLNLFEQVNRYAAQDRQIDVVLTDENDNVIYGESSLALTPLAQFNFSLATGQDQDELMTIGTDDRQKQRYLYRKVVLSNQWKLYVLIEHEQVLQLIEQQYLTIFMALTIIFMLVIILANQLANTLNKPLAFALKELASGRENSGYRAIPYDAPSEFLSLYDELKQSKRKLLKQQVILEKQVEERTKALNDANKTLQELASKDSLTGLYNRRHMTTKFSELQAILARNNANMLVAMLDLDHFKQLNDQHGHLIGDQCLVAVGKTMQAMFDRRSDIVARFGGEEFIIVAQNDGQGQLLDKLEALREAIACLTIETDSPKEINLSISIGAIITKASYSNNIDDWLVLADQQLYRAKANGRNQLASHQLTNES</sequence>
<protein>
    <recommendedName>
        <fullName evidence="2">diguanylate cyclase</fullName>
        <ecNumber evidence="2">2.7.7.65</ecNumber>
    </recommendedName>
</protein>
<feature type="transmembrane region" description="Helical" evidence="5">
    <location>
        <begin position="118"/>
        <end position="136"/>
    </location>
</feature>
<keyword evidence="8" id="KW-1185">Reference proteome</keyword>
<comment type="cofactor">
    <cofactor evidence="1">
        <name>Mg(2+)</name>
        <dbReference type="ChEBI" id="CHEBI:18420"/>
    </cofactor>
</comment>
<dbReference type="FunFam" id="3.30.70.270:FF:000001">
    <property type="entry name" value="Diguanylate cyclase domain protein"/>
    <property type="match status" value="1"/>
</dbReference>
<dbReference type="SMART" id="SM00267">
    <property type="entry name" value="GGDEF"/>
    <property type="match status" value="1"/>
</dbReference>
<dbReference type="EC" id="2.7.7.65" evidence="2"/>
<feature type="transmembrane region" description="Helical" evidence="5">
    <location>
        <begin position="26"/>
        <end position="43"/>
    </location>
</feature>
<dbReference type="SUPFAM" id="SSF55073">
    <property type="entry name" value="Nucleotide cyclase"/>
    <property type="match status" value="1"/>
</dbReference>